<dbReference type="EMBL" id="KZ613480">
    <property type="protein sequence ID" value="PMD21523.1"/>
    <property type="molecule type" value="Genomic_DNA"/>
</dbReference>
<reference evidence="2 3" key="1">
    <citation type="submission" date="2016-05" db="EMBL/GenBank/DDBJ databases">
        <title>A degradative enzymes factory behind the ericoid mycorrhizal symbiosis.</title>
        <authorList>
            <consortium name="DOE Joint Genome Institute"/>
            <person name="Martino E."/>
            <person name="Morin E."/>
            <person name="Grelet G."/>
            <person name="Kuo A."/>
            <person name="Kohler A."/>
            <person name="Daghino S."/>
            <person name="Barry K."/>
            <person name="Choi C."/>
            <person name="Cichocki N."/>
            <person name="Clum A."/>
            <person name="Copeland A."/>
            <person name="Hainaut M."/>
            <person name="Haridas S."/>
            <person name="Labutti K."/>
            <person name="Lindquist E."/>
            <person name="Lipzen A."/>
            <person name="Khouja H.-R."/>
            <person name="Murat C."/>
            <person name="Ohm R."/>
            <person name="Olson A."/>
            <person name="Spatafora J."/>
            <person name="Veneault-Fourrey C."/>
            <person name="Henrissat B."/>
            <person name="Grigoriev I."/>
            <person name="Martin F."/>
            <person name="Perotto S."/>
        </authorList>
    </citation>
    <scope>NUCLEOTIDE SEQUENCE [LARGE SCALE GENOMIC DNA]</scope>
    <source>
        <strain evidence="2 3">UAMH 7357</strain>
    </source>
</reference>
<feature type="chain" id="PRO_5014344821" description="DNase1 protein" evidence="1">
    <location>
        <begin position="21"/>
        <end position="179"/>
    </location>
</feature>
<proteinExistence type="predicted"/>
<protein>
    <recommendedName>
        <fullName evidence="4">DNase1 protein</fullName>
    </recommendedName>
</protein>
<keyword evidence="3" id="KW-1185">Reference proteome</keyword>
<accession>A0A2J6Q5J8</accession>
<evidence type="ECO:0000313" key="3">
    <source>
        <dbReference type="Proteomes" id="UP000235672"/>
    </source>
</evidence>
<dbReference type="Proteomes" id="UP000235672">
    <property type="component" value="Unassembled WGS sequence"/>
</dbReference>
<dbReference type="OrthoDB" id="3513524at2759"/>
<name>A0A2J6Q5J8_9HELO</name>
<dbReference type="AlphaFoldDB" id="A0A2J6Q5J8"/>
<keyword evidence="1" id="KW-0732">Signal</keyword>
<sequence length="179" mass="19300">MQFFSTVLVAASALASLAAAQSPNVLHFVSQDSTTRTLVFTAQEGLEQIPNLVLEGHSTVNQTMPNSWIGNVFSVSEGAPFVPGMLAEFRFNGFAGANYFDVSAIVNPNDIDGIKMIFPLSSSTPVSGCQTFPCSNAYNKWDDVATLSTDDTELVVLVGTLSNQRRRALARMPREFVTA</sequence>
<evidence type="ECO:0000256" key="1">
    <source>
        <dbReference type="SAM" id="SignalP"/>
    </source>
</evidence>
<feature type="signal peptide" evidence="1">
    <location>
        <begin position="1"/>
        <end position="20"/>
    </location>
</feature>
<evidence type="ECO:0008006" key="4">
    <source>
        <dbReference type="Google" id="ProtNLM"/>
    </source>
</evidence>
<evidence type="ECO:0000313" key="2">
    <source>
        <dbReference type="EMBL" id="PMD21523.1"/>
    </source>
</evidence>
<gene>
    <name evidence="2" type="ORF">NA56DRAFT_115419</name>
</gene>
<organism evidence="2 3">
    <name type="scientific">Hyaloscypha hepaticicola</name>
    <dbReference type="NCBI Taxonomy" id="2082293"/>
    <lineage>
        <taxon>Eukaryota</taxon>
        <taxon>Fungi</taxon>
        <taxon>Dikarya</taxon>
        <taxon>Ascomycota</taxon>
        <taxon>Pezizomycotina</taxon>
        <taxon>Leotiomycetes</taxon>
        <taxon>Helotiales</taxon>
        <taxon>Hyaloscyphaceae</taxon>
        <taxon>Hyaloscypha</taxon>
    </lineage>
</organism>